<dbReference type="InterPro" id="IPR019660">
    <property type="entry name" value="Put_sensory_transdc_reg_YbjN"/>
</dbReference>
<gene>
    <name evidence="1" type="ORF">B8W66_01985</name>
</gene>
<sequence>MSPHRPVEGVVMIERFDRRMIEQFLREKDIRYLTDEEGDFIVDFYGDDMPDYRLELSALGGAEVLSIRIFPVPTYPEEMRDRIEGFVAGWNRRTRWPKAYITDDPRGRGIDVYGESAFPLGPGVHQALLEHFIGTTWSAGYDMLTELARAVDAPGGGTPETWVPERG</sequence>
<name>A0A1X2M0P0_9MYCO</name>
<dbReference type="Proteomes" id="UP000193247">
    <property type="component" value="Unassembled WGS sequence"/>
</dbReference>
<evidence type="ECO:0000313" key="2">
    <source>
        <dbReference type="Proteomes" id="UP000193247"/>
    </source>
</evidence>
<keyword evidence="2" id="KW-1185">Reference proteome</keyword>
<comment type="caution">
    <text evidence="1">The sequence shown here is derived from an EMBL/GenBank/DDBJ whole genome shotgun (WGS) entry which is preliminary data.</text>
</comment>
<accession>A0A1X2M0P0</accession>
<proteinExistence type="predicted"/>
<reference evidence="1 2" key="1">
    <citation type="submission" date="2017-04" db="EMBL/GenBank/DDBJ databases">
        <title>The new phylogeny of genus Mycobacterium.</title>
        <authorList>
            <person name="Tortoli E."/>
            <person name="Trovato A."/>
            <person name="Cirillo D.M."/>
        </authorList>
    </citation>
    <scope>NUCLEOTIDE SEQUENCE [LARGE SCALE GENOMIC DNA]</scope>
    <source>
        <strain evidence="1 2">TBL 1200985</strain>
    </source>
</reference>
<evidence type="ECO:0000313" key="1">
    <source>
        <dbReference type="EMBL" id="OSC43174.1"/>
    </source>
</evidence>
<evidence type="ECO:0008006" key="3">
    <source>
        <dbReference type="Google" id="ProtNLM"/>
    </source>
</evidence>
<organism evidence="1 2">
    <name type="scientific">Mycobacterium decipiens</name>
    <dbReference type="NCBI Taxonomy" id="1430326"/>
    <lineage>
        <taxon>Bacteria</taxon>
        <taxon>Bacillati</taxon>
        <taxon>Actinomycetota</taxon>
        <taxon>Actinomycetes</taxon>
        <taxon>Mycobacteriales</taxon>
        <taxon>Mycobacteriaceae</taxon>
        <taxon>Mycobacterium</taxon>
    </lineage>
</organism>
<protein>
    <recommendedName>
        <fullName evidence="3">YbjN domain-containing protein</fullName>
    </recommendedName>
</protein>
<dbReference type="OrthoDB" id="3256964at2"/>
<dbReference type="EMBL" id="NCXP01000001">
    <property type="protein sequence ID" value="OSC43174.1"/>
    <property type="molecule type" value="Genomic_DNA"/>
</dbReference>
<dbReference type="Pfam" id="PF10722">
    <property type="entry name" value="YbjN"/>
    <property type="match status" value="1"/>
</dbReference>
<dbReference type="AlphaFoldDB" id="A0A1X2M0P0"/>